<accession>A0ABW1ZLD4</accession>
<evidence type="ECO:0000313" key="2">
    <source>
        <dbReference type="Proteomes" id="UP001596317"/>
    </source>
</evidence>
<gene>
    <name evidence="1" type="ORF">ACFP90_13680</name>
</gene>
<keyword evidence="2" id="KW-1185">Reference proteome</keyword>
<sequence length="78" mass="8874">MKLPAHPLPVALPPVSTDARAWLRRAWARLVRPPSAEDCLARQRLRAEVRAEYDARLDLYLAATLRSAPARHPWGERP</sequence>
<organism evidence="1 2">
    <name type="scientific">Deinococcus multiflagellatus</name>
    <dbReference type="NCBI Taxonomy" id="1656887"/>
    <lineage>
        <taxon>Bacteria</taxon>
        <taxon>Thermotogati</taxon>
        <taxon>Deinococcota</taxon>
        <taxon>Deinococci</taxon>
        <taxon>Deinococcales</taxon>
        <taxon>Deinococcaceae</taxon>
        <taxon>Deinococcus</taxon>
    </lineage>
</organism>
<dbReference type="Proteomes" id="UP001596317">
    <property type="component" value="Unassembled WGS sequence"/>
</dbReference>
<proteinExistence type="predicted"/>
<protein>
    <submittedName>
        <fullName evidence="1">Uncharacterized protein</fullName>
    </submittedName>
</protein>
<dbReference type="RefSeq" id="WP_224607017.1">
    <property type="nucleotide sequence ID" value="NZ_JAIQXV010000005.1"/>
</dbReference>
<dbReference type="EMBL" id="JBHSWB010000001">
    <property type="protein sequence ID" value="MFC6661274.1"/>
    <property type="molecule type" value="Genomic_DNA"/>
</dbReference>
<comment type="caution">
    <text evidence="1">The sequence shown here is derived from an EMBL/GenBank/DDBJ whole genome shotgun (WGS) entry which is preliminary data.</text>
</comment>
<evidence type="ECO:0000313" key="1">
    <source>
        <dbReference type="EMBL" id="MFC6661274.1"/>
    </source>
</evidence>
<reference evidence="2" key="1">
    <citation type="journal article" date="2019" name="Int. J. Syst. Evol. Microbiol.">
        <title>The Global Catalogue of Microorganisms (GCM) 10K type strain sequencing project: providing services to taxonomists for standard genome sequencing and annotation.</title>
        <authorList>
            <consortium name="The Broad Institute Genomics Platform"/>
            <consortium name="The Broad Institute Genome Sequencing Center for Infectious Disease"/>
            <person name="Wu L."/>
            <person name="Ma J."/>
        </authorList>
    </citation>
    <scope>NUCLEOTIDE SEQUENCE [LARGE SCALE GENOMIC DNA]</scope>
    <source>
        <strain evidence="2">CCUG 63830</strain>
    </source>
</reference>
<name>A0ABW1ZLD4_9DEIO</name>